<evidence type="ECO:0000313" key="2">
    <source>
        <dbReference type="EMBL" id="PKG27675.1"/>
    </source>
</evidence>
<sequence>MVNMDFNFVSNGKYNVSIKDGYLSWSRKGLRNFMIQGSKGEKSIPIKSITAIQLKEPGLTTGYIQFAYSGSSESKGGTMSAVNDENTILFLKKELMQAKELKSMVESIQRQNSTSSPQISGADEIIKFRNREIPVLKMWVRFLPRALTKIHPLF</sequence>
<keyword evidence="3" id="KW-1185">Reference proteome</keyword>
<evidence type="ECO:0000259" key="1">
    <source>
        <dbReference type="Pfam" id="PF14472"/>
    </source>
</evidence>
<reference evidence="2 3" key="1">
    <citation type="journal article" date="2010" name="Int. J. Syst. Evol. Microbiol.">
        <title>Bacillus horneckiae sp. nov., isolated from a spacecraft-assembly clean room.</title>
        <authorList>
            <person name="Vaishampayan P."/>
            <person name="Probst A."/>
            <person name="Krishnamurthi S."/>
            <person name="Ghosh S."/>
            <person name="Osman S."/>
            <person name="McDowall A."/>
            <person name="Ruckmani A."/>
            <person name="Mayilraj S."/>
            <person name="Venkateswaran K."/>
        </authorList>
    </citation>
    <scope>NUCLEOTIDE SEQUENCE [LARGE SCALE GENOMIC DNA]</scope>
    <source>
        <strain evidence="3">1PO1SC</strain>
    </source>
</reference>
<protein>
    <recommendedName>
        <fullName evidence="1">DUF4429 domain-containing protein</fullName>
    </recommendedName>
</protein>
<dbReference type="AlphaFoldDB" id="A0A2N0ZDV1"/>
<proteinExistence type="predicted"/>
<dbReference type="Pfam" id="PF14472">
    <property type="entry name" value="DUF4429"/>
    <property type="match status" value="1"/>
</dbReference>
<name>A0A2N0ZDV1_9BACI</name>
<evidence type="ECO:0000313" key="3">
    <source>
        <dbReference type="Proteomes" id="UP000233343"/>
    </source>
</evidence>
<gene>
    <name evidence="2" type="ORF">CWS20_17640</name>
</gene>
<dbReference type="EMBL" id="PISD01000039">
    <property type="protein sequence ID" value="PKG27675.1"/>
    <property type="molecule type" value="Genomic_DNA"/>
</dbReference>
<dbReference type="InterPro" id="IPR027860">
    <property type="entry name" value="DUF4429"/>
</dbReference>
<organism evidence="2 3">
    <name type="scientific">Cytobacillus horneckiae</name>
    <dbReference type="NCBI Taxonomy" id="549687"/>
    <lineage>
        <taxon>Bacteria</taxon>
        <taxon>Bacillati</taxon>
        <taxon>Bacillota</taxon>
        <taxon>Bacilli</taxon>
        <taxon>Bacillales</taxon>
        <taxon>Bacillaceae</taxon>
        <taxon>Cytobacillus</taxon>
    </lineage>
</organism>
<accession>A0A2N0ZDV1</accession>
<comment type="caution">
    <text evidence="2">The sequence shown here is derived from an EMBL/GenBank/DDBJ whole genome shotgun (WGS) entry which is preliminary data.</text>
</comment>
<feature type="domain" description="DUF4429" evidence="1">
    <location>
        <begin position="35"/>
        <end position="105"/>
    </location>
</feature>
<dbReference type="Proteomes" id="UP000233343">
    <property type="component" value="Unassembled WGS sequence"/>
</dbReference>